<keyword evidence="8" id="KW-0472">Membrane</keyword>
<keyword evidence="8" id="KW-1133">Transmembrane helix</keyword>
<dbReference type="InterPro" id="IPR036881">
    <property type="entry name" value="Glyco_hydro_3_C_sf"/>
</dbReference>
<evidence type="ECO:0000256" key="4">
    <source>
        <dbReference type="ARBA" id="ARBA00022729"/>
    </source>
</evidence>
<dbReference type="SUPFAM" id="SSF52279">
    <property type="entry name" value="Beta-D-glucan exohydrolase, C-terminal domain"/>
    <property type="match status" value="1"/>
</dbReference>
<dbReference type="AlphaFoldDB" id="A0A0G0MUE0"/>
<keyword evidence="6 7" id="KW-0326">Glycosidase</keyword>
<dbReference type="InterPro" id="IPR051915">
    <property type="entry name" value="Cellulose_Degrad_GH3"/>
</dbReference>
<evidence type="ECO:0000256" key="8">
    <source>
        <dbReference type="SAM" id="Phobius"/>
    </source>
</evidence>
<dbReference type="Gene3D" id="3.20.20.300">
    <property type="entry name" value="Glycoside hydrolase, family 3, N-terminal domain"/>
    <property type="match status" value="1"/>
</dbReference>
<dbReference type="InterPro" id="IPR019800">
    <property type="entry name" value="Glyco_hydro_3_AS"/>
</dbReference>
<feature type="transmembrane region" description="Helical" evidence="8">
    <location>
        <begin position="12"/>
        <end position="29"/>
    </location>
</feature>
<accession>A0A0G0MUE0</accession>
<organism evidence="11 12">
    <name type="scientific">Candidatus Uhrbacteria bacterium GW2011_GWF2_39_13</name>
    <dbReference type="NCBI Taxonomy" id="1618995"/>
    <lineage>
        <taxon>Bacteria</taxon>
        <taxon>Candidatus Uhriibacteriota</taxon>
    </lineage>
</organism>
<evidence type="ECO:0000256" key="5">
    <source>
        <dbReference type="ARBA" id="ARBA00022801"/>
    </source>
</evidence>
<comment type="similarity">
    <text evidence="2 7">Belongs to the glycosyl hydrolase 3 family.</text>
</comment>
<protein>
    <recommendedName>
        <fullName evidence="3">beta-glucosidase</fullName>
        <ecNumber evidence="3">3.2.1.21</ecNumber>
    </recommendedName>
</protein>
<dbReference type="InterPro" id="IPR001764">
    <property type="entry name" value="Glyco_hydro_3_N"/>
</dbReference>
<evidence type="ECO:0000259" key="10">
    <source>
        <dbReference type="Pfam" id="PF01915"/>
    </source>
</evidence>
<dbReference type="Gene3D" id="3.40.50.1700">
    <property type="entry name" value="Glycoside hydrolase family 3 C-terminal domain"/>
    <property type="match status" value="1"/>
</dbReference>
<dbReference type="InterPro" id="IPR017853">
    <property type="entry name" value="GH"/>
</dbReference>
<dbReference type="PROSITE" id="PS00775">
    <property type="entry name" value="GLYCOSYL_HYDROL_F3"/>
    <property type="match status" value="1"/>
</dbReference>
<dbReference type="PANTHER" id="PTHR30620:SF16">
    <property type="entry name" value="LYSOSOMAL BETA GLUCOSIDASE"/>
    <property type="match status" value="1"/>
</dbReference>
<evidence type="ECO:0000313" key="12">
    <source>
        <dbReference type="Proteomes" id="UP000033935"/>
    </source>
</evidence>
<gene>
    <name evidence="11" type="ORF">UT30_C0013G0017</name>
</gene>
<dbReference type="EC" id="3.2.1.21" evidence="3"/>
<evidence type="ECO:0000256" key="7">
    <source>
        <dbReference type="RuleBase" id="RU361161"/>
    </source>
</evidence>
<keyword evidence="4" id="KW-0732">Signal</keyword>
<sequence>MTFLNKRTRYTLISLLLIGGTIFFIYLMPKPNSDVKNRDILSTIYRDSTQSVSVRVEDLLNQMTINEKIGQLALVDRQKIYDSRDLAHYGIGGLLSGGGSKPSSNTPQAWLDMVNEFQRSANESRLGIPLLYGIDAVHGHTNVPGATIFPHAIGLGASRDADLVYQIAAITTKELIATGIFWNFSPSLDIVQDTRWGRTYETFGSNTQIVRELGVAYINGLQSTTVGASHVIGTAKHFLGTGAMVWGTSENPDFKIDQGLTDIDETTLRSVHLLPFIDAVNAGVGSIMVGHTSWNGMEIAANKYLLTDILKNELGFKGFVVSDWYGVYEISDNKYEAVVMAINAGVDMVMLPFDYKSFTKQMQQALLNGDISTQRLDDAVRRIMRVKFELGLFDNPLIKTIDSAQLGSSAHREVAREAVRKSLVLLKNDKATLPLSPDTPHVLVVGSSAHNLGRQSGGWTVEWQGVDGNGLSGTTILDAIKQTVSEQTVIEYDKEGDFPMTQGLADIGIAVVGEKPYAEGWGDDEHPRLTDEDLLAINRVKKRSKKLVIIIISGRPLDIRDEIRTWDAVVAAWLPGSEGEGVTDVLFGKVPFVGTLPVEWPL</sequence>
<evidence type="ECO:0000313" key="11">
    <source>
        <dbReference type="EMBL" id="KKR04056.1"/>
    </source>
</evidence>
<proteinExistence type="inferred from homology"/>
<dbReference type="Proteomes" id="UP000033935">
    <property type="component" value="Unassembled WGS sequence"/>
</dbReference>
<dbReference type="PRINTS" id="PR00133">
    <property type="entry name" value="GLHYDRLASE3"/>
</dbReference>
<dbReference type="GO" id="GO:0008422">
    <property type="term" value="F:beta-glucosidase activity"/>
    <property type="evidence" value="ECO:0007669"/>
    <property type="project" value="UniProtKB-EC"/>
</dbReference>
<dbReference type="PATRIC" id="fig|1618995.3.peg.664"/>
<dbReference type="EMBL" id="LBWG01000013">
    <property type="protein sequence ID" value="KKR04056.1"/>
    <property type="molecule type" value="Genomic_DNA"/>
</dbReference>
<evidence type="ECO:0000256" key="3">
    <source>
        <dbReference type="ARBA" id="ARBA00012744"/>
    </source>
</evidence>
<feature type="domain" description="Glycoside hydrolase family 3 N-terminal" evidence="9">
    <location>
        <begin position="64"/>
        <end position="386"/>
    </location>
</feature>
<dbReference type="GO" id="GO:0009251">
    <property type="term" value="P:glucan catabolic process"/>
    <property type="evidence" value="ECO:0007669"/>
    <property type="project" value="TreeGrafter"/>
</dbReference>
<dbReference type="SUPFAM" id="SSF51445">
    <property type="entry name" value="(Trans)glycosidases"/>
    <property type="match status" value="1"/>
</dbReference>
<evidence type="ECO:0000259" key="9">
    <source>
        <dbReference type="Pfam" id="PF00933"/>
    </source>
</evidence>
<evidence type="ECO:0000256" key="2">
    <source>
        <dbReference type="ARBA" id="ARBA00005336"/>
    </source>
</evidence>
<feature type="domain" description="Glycoside hydrolase family 3 C-terminal" evidence="10">
    <location>
        <begin position="423"/>
        <end position="601"/>
    </location>
</feature>
<evidence type="ECO:0000256" key="6">
    <source>
        <dbReference type="ARBA" id="ARBA00023295"/>
    </source>
</evidence>
<evidence type="ECO:0000256" key="1">
    <source>
        <dbReference type="ARBA" id="ARBA00000448"/>
    </source>
</evidence>
<keyword evidence="5 7" id="KW-0378">Hydrolase</keyword>
<dbReference type="Pfam" id="PF01915">
    <property type="entry name" value="Glyco_hydro_3_C"/>
    <property type="match status" value="1"/>
</dbReference>
<name>A0A0G0MUE0_9BACT</name>
<dbReference type="PANTHER" id="PTHR30620">
    <property type="entry name" value="PERIPLASMIC BETA-GLUCOSIDASE-RELATED"/>
    <property type="match status" value="1"/>
</dbReference>
<comment type="caution">
    <text evidence="11">The sequence shown here is derived from an EMBL/GenBank/DDBJ whole genome shotgun (WGS) entry which is preliminary data.</text>
</comment>
<comment type="catalytic activity">
    <reaction evidence="1">
        <text>Hydrolysis of terminal, non-reducing beta-D-glucosyl residues with release of beta-D-glucose.</text>
        <dbReference type="EC" id="3.2.1.21"/>
    </reaction>
</comment>
<dbReference type="InterPro" id="IPR002772">
    <property type="entry name" value="Glyco_hydro_3_C"/>
</dbReference>
<dbReference type="InterPro" id="IPR036962">
    <property type="entry name" value="Glyco_hydro_3_N_sf"/>
</dbReference>
<dbReference type="Pfam" id="PF00933">
    <property type="entry name" value="Glyco_hydro_3"/>
    <property type="match status" value="1"/>
</dbReference>
<reference evidence="11 12" key="1">
    <citation type="journal article" date="2015" name="Nature">
        <title>rRNA introns, odd ribosomes, and small enigmatic genomes across a large radiation of phyla.</title>
        <authorList>
            <person name="Brown C.T."/>
            <person name="Hug L.A."/>
            <person name="Thomas B.C."/>
            <person name="Sharon I."/>
            <person name="Castelle C.J."/>
            <person name="Singh A."/>
            <person name="Wilkins M.J."/>
            <person name="Williams K.H."/>
            <person name="Banfield J.F."/>
        </authorList>
    </citation>
    <scope>NUCLEOTIDE SEQUENCE [LARGE SCALE GENOMIC DNA]</scope>
</reference>
<keyword evidence="8" id="KW-0812">Transmembrane</keyword>